<dbReference type="RefSeq" id="WP_128745267.1">
    <property type="nucleotide sequence ID" value="NZ_CP035281.1"/>
</dbReference>
<keyword evidence="8 10" id="KW-0520">NAD</keyword>
<dbReference type="KEGG" id="amij:EQM06_04920"/>
<dbReference type="GO" id="GO:0000166">
    <property type="term" value="F:nucleotide binding"/>
    <property type="evidence" value="ECO:0007669"/>
    <property type="project" value="UniProtKB-KW"/>
</dbReference>
<evidence type="ECO:0000256" key="4">
    <source>
        <dbReference type="ARBA" id="ARBA00022723"/>
    </source>
</evidence>
<dbReference type="Proteomes" id="UP000287601">
    <property type="component" value="Chromosome"/>
</dbReference>
<evidence type="ECO:0000256" key="3">
    <source>
        <dbReference type="ARBA" id="ARBA00012228"/>
    </source>
</evidence>
<reference evidence="12 13" key="1">
    <citation type="submission" date="2019-01" db="EMBL/GenBank/DDBJ databases">
        <title>Draft genomes of a novel of Aminipila strains.</title>
        <authorList>
            <person name="Ma S."/>
        </authorList>
    </citation>
    <scope>NUCLEOTIDE SEQUENCE [LARGE SCALE GENOMIC DNA]</scope>
    <source>
        <strain evidence="13">JN-39</strain>
    </source>
</reference>
<name>A0A410PUI8_9FIRM</name>
<evidence type="ECO:0000256" key="2">
    <source>
        <dbReference type="ARBA" id="ARBA00000909"/>
    </source>
</evidence>
<keyword evidence="4 10" id="KW-0479">Metal-binding</keyword>
<dbReference type="EC" id="5.1.99.6" evidence="3 10"/>
<gene>
    <name evidence="10" type="primary">nnrE</name>
    <name evidence="12" type="ORF">EQM06_04920</name>
</gene>
<dbReference type="NCBIfam" id="TIGR00197">
    <property type="entry name" value="yjeF_nterm"/>
    <property type="match status" value="1"/>
</dbReference>
<proteinExistence type="inferred from homology"/>
<dbReference type="SUPFAM" id="SSF64153">
    <property type="entry name" value="YjeF N-terminal domain-like"/>
    <property type="match status" value="1"/>
</dbReference>
<dbReference type="PANTHER" id="PTHR13232">
    <property type="entry name" value="NAD(P)H-HYDRATE EPIMERASE"/>
    <property type="match status" value="1"/>
</dbReference>
<feature type="binding site" evidence="10">
    <location>
        <position position="81"/>
    </location>
    <ligand>
        <name>K(+)</name>
        <dbReference type="ChEBI" id="CHEBI:29103"/>
    </ligand>
</feature>
<comment type="cofactor">
    <cofactor evidence="10">
        <name>K(+)</name>
        <dbReference type="ChEBI" id="CHEBI:29103"/>
    </cofactor>
    <text evidence="10">Binds 1 potassium ion per subunit.</text>
</comment>
<evidence type="ECO:0000256" key="5">
    <source>
        <dbReference type="ARBA" id="ARBA00022741"/>
    </source>
</evidence>
<dbReference type="Pfam" id="PF03853">
    <property type="entry name" value="YjeF_N"/>
    <property type="match status" value="1"/>
</dbReference>
<evidence type="ECO:0000256" key="10">
    <source>
        <dbReference type="HAMAP-Rule" id="MF_01966"/>
    </source>
</evidence>
<evidence type="ECO:0000313" key="13">
    <source>
        <dbReference type="Proteomes" id="UP000287601"/>
    </source>
</evidence>
<protein>
    <recommendedName>
        <fullName evidence="3 10">NAD(P)H-hydrate epimerase</fullName>
        <ecNumber evidence="3 10">5.1.99.6</ecNumber>
    </recommendedName>
    <alternativeName>
        <fullName evidence="10">NAD(P)HX epimerase</fullName>
    </alternativeName>
</protein>
<feature type="binding site" evidence="10">
    <location>
        <position position="189"/>
    </location>
    <ligand>
        <name>(6S)-NADPHX</name>
        <dbReference type="ChEBI" id="CHEBI:64076"/>
    </ligand>
</feature>
<comment type="catalytic activity">
    <reaction evidence="2 10">
        <text>(6R)-NADPHX = (6S)-NADPHX</text>
        <dbReference type="Rhea" id="RHEA:32227"/>
        <dbReference type="ChEBI" id="CHEBI:64076"/>
        <dbReference type="ChEBI" id="CHEBI:64077"/>
        <dbReference type="EC" id="5.1.99.6"/>
    </reaction>
</comment>
<dbReference type="InterPro" id="IPR004443">
    <property type="entry name" value="YjeF_N_dom"/>
</dbReference>
<dbReference type="AlphaFoldDB" id="A0A410PUI8"/>
<feature type="binding site" evidence="10">
    <location>
        <begin position="153"/>
        <end position="159"/>
    </location>
    <ligand>
        <name>(6S)-NADPHX</name>
        <dbReference type="ChEBI" id="CHEBI:64076"/>
    </ligand>
</feature>
<evidence type="ECO:0000256" key="6">
    <source>
        <dbReference type="ARBA" id="ARBA00022857"/>
    </source>
</evidence>
<dbReference type="InterPro" id="IPR032976">
    <property type="entry name" value="YJEFN_prot_NAXE-like"/>
</dbReference>
<keyword evidence="7 10" id="KW-0630">Potassium</keyword>
<feature type="binding site" evidence="10">
    <location>
        <begin position="80"/>
        <end position="84"/>
    </location>
    <ligand>
        <name>(6S)-NADPHX</name>
        <dbReference type="ChEBI" id="CHEBI:64076"/>
    </ligand>
</feature>
<dbReference type="PANTHER" id="PTHR13232:SF10">
    <property type="entry name" value="NAD(P)H-HYDRATE EPIMERASE"/>
    <property type="match status" value="1"/>
</dbReference>
<feature type="domain" description="YjeF N-terminal" evidence="11">
    <location>
        <begin position="24"/>
        <end position="241"/>
    </location>
</feature>
<keyword evidence="6 10" id="KW-0521">NADP</keyword>
<evidence type="ECO:0000256" key="8">
    <source>
        <dbReference type="ARBA" id="ARBA00023027"/>
    </source>
</evidence>
<evidence type="ECO:0000256" key="7">
    <source>
        <dbReference type="ARBA" id="ARBA00022958"/>
    </source>
</evidence>
<dbReference type="HAMAP" id="MF_01966">
    <property type="entry name" value="NADHX_epimerase"/>
    <property type="match status" value="1"/>
</dbReference>
<accession>A0A410PUI8</accession>
<sequence>MVKYNQTKEASSSKYYDTVTCAEMKKIEQQANESGLTYYKMMENAGKSAVQVILDKSRKMLKWEASSSMGDIVIFCGKGNNGGDGYVVARELATKGMNVTVVMADGNPKTEDSIKNANIVLRRGIPVIDARAYFHDVPEIVEAADVIVDAVYGTGFHGELPETVRSCSKMINETCHSASNIKKLVFALDIPTGLNGDMGEPDKDTVIADYTIAFHRTKPVHSLAEAIPFCGEIVAVGIGID</sequence>
<comment type="function">
    <text evidence="10">Catalyzes the epimerization of the S- and R-forms of NAD(P)HX, a damaged form of NAD(P)H that is a result of enzymatic or heat-dependent hydration. This is a prerequisite for the S-specific NAD(P)H-hydrate dehydratase to allow the repair of both epimers of NAD(P)HX.</text>
</comment>
<organism evidence="12 13">
    <name type="scientific">Aminipila luticellarii</name>
    <dbReference type="NCBI Taxonomy" id="2507160"/>
    <lineage>
        <taxon>Bacteria</taxon>
        <taxon>Bacillati</taxon>
        <taxon>Bacillota</taxon>
        <taxon>Clostridia</taxon>
        <taxon>Peptostreptococcales</taxon>
        <taxon>Anaerovoracaceae</taxon>
        <taxon>Aminipila</taxon>
    </lineage>
</organism>
<dbReference type="InterPro" id="IPR036652">
    <property type="entry name" value="YjeF_N_dom_sf"/>
</dbReference>
<comment type="similarity">
    <text evidence="10">Belongs to the NnrE/AIBP family.</text>
</comment>
<feature type="binding site" evidence="10">
    <location>
        <position position="192"/>
    </location>
    <ligand>
        <name>K(+)</name>
        <dbReference type="ChEBI" id="CHEBI:29103"/>
    </ligand>
</feature>
<evidence type="ECO:0000313" key="12">
    <source>
        <dbReference type="EMBL" id="QAT42617.1"/>
    </source>
</evidence>
<keyword evidence="13" id="KW-1185">Reference proteome</keyword>
<evidence type="ECO:0000256" key="1">
    <source>
        <dbReference type="ARBA" id="ARBA00000013"/>
    </source>
</evidence>
<dbReference type="GO" id="GO:0052856">
    <property type="term" value="F:NAD(P)HX epimerase activity"/>
    <property type="evidence" value="ECO:0007669"/>
    <property type="project" value="UniProtKB-UniRule"/>
</dbReference>
<dbReference type="GO" id="GO:0046872">
    <property type="term" value="F:metal ion binding"/>
    <property type="evidence" value="ECO:0007669"/>
    <property type="project" value="UniProtKB-KW"/>
</dbReference>
<dbReference type="OrthoDB" id="9806925at2"/>
<feature type="binding site" evidence="10">
    <location>
        <position position="149"/>
    </location>
    <ligand>
        <name>K(+)</name>
        <dbReference type="ChEBI" id="CHEBI:29103"/>
    </ligand>
</feature>
<comment type="caution">
    <text evidence="10">Lacks conserved residue(s) required for the propagation of feature annotation.</text>
</comment>
<dbReference type="Gene3D" id="3.40.50.10260">
    <property type="entry name" value="YjeF N-terminal domain"/>
    <property type="match status" value="1"/>
</dbReference>
<dbReference type="PROSITE" id="PS51385">
    <property type="entry name" value="YJEF_N"/>
    <property type="match status" value="1"/>
</dbReference>
<comment type="catalytic activity">
    <reaction evidence="1 10">
        <text>(6R)-NADHX = (6S)-NADHX</text>
        <dbReference type="Rhea" id="RHEA:32215"/>
        <dbReference type="ChEBI" id="CHEBI:64074"/>
        <dbReference type="ChEBI" id="CHEBI:64075"/>
        <dbReference type="EC" id="5.1.99.6"/>
    </reaction>
</comment>
<evidence type="ECO:0000256" key="9">
    <source>
        <dbReference type="ARBA" id="ARBA00023235"/>
    </source>
</evidence>
<evidence type="ECO:0000259" key="11">
    <source>
        <dbReference type="PROSITE" id="PS51385"/>
    </source>
</evidence>
<keyword evidence="5 10" id="KW-0547">Nucleotide-binding</keyword>
<keyword evidence="9 10" id="KW-0413">Isomerase</keyword>
<dbReference type="EMBL" id="CP035281">
    <property type="protein sequence ID" value="QAT42617.1"/>
    <property type="molecule type" value="Genomic_DNA"/>
</dbReference>